<comment type="catalytic activity">
    <reaction evidence="1">
        <text>Endonucleolytic cleavage of RNA, removing extra 3' nucleotides from tRNA precursor, generating 3' termini of tRNAs. A 3'-hydroxy group is left at the tRNA terminus and a 5'-phosphoryl group is left at the trailer molecule.</text>
        <dbReference type="EC" id="3.1.26.11"/>
    </reaction>
</comment>
<dbReference type="InterPro" id="IPR001279">
    <property type="entry name" value="Metallo-B-lactamas"/>
</dbReference>
<evidence type="ECO:0000256" key="4">
    <source>
        <dbReference type="ARBA" id="ARBA00012477"/>
    </source>
</evidence>
<evidence type="ECO:0000256" key="1">
    <source>
        <dbReference type="ARBA" id="ARBA00000402"/>
    </source>
</evidence>
<dbReference type="InterPro" id="IPR036866">
    <property type="entry name" value="RibonucZ/Hydroxyglut_hydro"/>
</dbReference>
<dbReference type="SUPFAM" id="SSF56281">
    <property type="entry name" value="Metallo-hydrolase/oxidoreductase"/>
    <property type="match status" value="1"/>
</dbReference>
<dbReference type="PANTHER" id="PTHR12553">
    <property type="entry name" value="ZINC PHOSPHODIESTERASE ELAC PROTEIN 2"/>
    <property type="match status" value="1"/>
</dbReference>
<dbReference type="InterPro" id="IPR047151">
    <property type="entry name" value="RNZ2-like"/>
</dbReference>
<dbReference type="AlphaFoldDB" id="A0A5A8CQN6"/>
<reference evidence="15 16" key="1">
    <citation type="submission" date="2019-07" db="EMBL/GenBank/DDBJ databases">
        <title>Genomes of Cafeteria roenbergensis.</title>
        <authorList>
            <person name="Fischer M.G."/>
            <person name="Hackl T."/>
            <person name="Roman M."/>
        </authorList>
    </citation>
    <scope>NUCLEOTIDE SEQUENCE [LARGE SCALE GENOMIC DNA]</scope>
    <source>
        <strain evidence="13 15">BVI</strain>
        <strain evidence="14 16">Cflag</strain>
    </source>
</reference>
<dbReference type="GO" id="GO:0046872">
    <property type="term" value="F:metal ion binding"/>
    <property type="evidence" value="ECO:0007669"/>
    <property type="project" value="UniProtKB-KW"/>
</dbReference>
<dbReference type="GO" id="GO:0042781">
    <property type="term" value="F:3'-tRNA processing endoribonuclease activity"/>
    <property type="evidence" value="ECO:0007669"/>
    <property type="project" value="UniProtKB-EC"/>
</dbReference>
<dbReference type="EMBL" id="VLTN01000010">
    <property type="protein sequence ID" value="KAA0154754.1"/>
    <property type="molecule type" value="Genomic_DNA"/>
</dbReference>
<accession>A0A5A8CQN6</accession>
<sequence>MLVDCGEGSLGALCRRFGSGVEGRLLGLTRVWISHVHADHHAGLCSVLLARAHALAREHGRVSATALKAGCQRAQVPAPAFPVLAVVADEPVRGIVLDTIASLEASGVRVWACCVAPSTPLPWPPLHSFFVRHCHRALGLRAELGPATSVVFSGDTVPCRAVVEQATGCTMLIHEATFSDAMAEDASRKRHSTVGGALGVARQARPGVTVLTHFSQRYSHMTSAAKIADSADSSAPGSGPVLLALDGMQLPVDAPQCIALASQVRRVYRVVCARSHE</sequence>
<keyword evidence="7" id="KW-0479">Metal-binding</keyword>
<evidence type="ECO:0000259" key="11">
    <source>
        <dbReference type="Pfam" id="PF12706"/>
    </source>
</evidence>
<evidence type="ECO:0000256" key="6">
    <source>
        <dbReference type="ARBA" id="ARBA00022722"/>
    </source>
</evidence>
<keyword evidence="8" id="KW-0255">Endonuclease</keyword>
<evidence type="ECO:0000313" key="12">
    <source>
        <dbReference type="EMBL" id="CAD8560462.1"/>
    </source>
</evidence>
<evidence type="ECO:0000256" key="3">
    <source>
        <dbReference type="ARBA" id="ARBA00007823"/>
    </source>
</evidence>
<keyword evidence="10" id="KW-0862">Zinc</keyword>
<proteinExistence type="inferred from homology"/>
<evidence type="ECO:0000256" key="9">
    <source>
        <dbReference type="ARBA" id="ARBA00022801"/>
    </source>
</evidence>
<evidence type="ECO:0000256" key="8">
    <source>
        <dbReference type="ARBA" id="ARBA00022759"/>
    </source>
</evidence>
<dbReference type="Pfam" id="PF12706">
    <property type="entry name" value="Lactamase_B_2"/>
    <property type="match status" value="1"/>
</dbReference>
<dbReference type="Gene3D" id="3.60.15.10">
    <property type="entry name" value="Ribonuclease Z/Hydroxyacylglutathione hydrolase-like"/>
    <property type="match status" value="2"/>
</dbReference>
<dbReference type="GO" id="GO:1990180">
    <property type="term" value="P:mitochondrial tRNA 3'-end processing"/>
    <property type="evidence" value="ECO:0007669"/>
    <property type="project" value="TreeGrafter"/>
</dbReference>
<evidence type="ECO:0000313" key="13">
    <source>
        <dbReference type="EMBL" id="KAA0154754.1"/>
    </source>
</evidence>
<comment type="similarity">
    <text evidence="3">Belongs to the RNase Z family.</text>
</comment>
<evidence type="ECO:0000313" key="15">
    <source>
        <dbReference type="Proteomes" id="UP000323011"/>
    </source>
</evidence>
<name>A0A5A8CQN6_CAFRO</name>
<protein>
    <recommendedName>
        <fullName evidence="4">ribonuclease Z</fullName>
        <ecNumber evidence="4">3.1.26.11</ecNumber>
    </recommendedName>
</protein>
<evidence type="ECO:0000313" key="14">
    <source>
        <dbReference type="EMBL" id="KAA0161604.1"/>
    </source>
</evidence>
<organism evidence="13 15">
    <name type="scientific">Cafeteria roenbergensis</name>
    <name type="common">Marine flagellate</name>
    <dbReference type="NCBI Taxonomy" id="33653"/>
    <lineage>
        <taxon>Eukaryota</taxon>
        <taxon>Sar</taxon>
        <taxon>Stramenopiles</taxon>
        <taxon>Bigyra</taxon>
        <taxon>Opalozoa</taxon>
        <taxon>Bicosoecida</taxon>
        <taxon>Cafeteriaceae</taxon>
        <taxon>Cafeteria</taxon>
    </lineage>
</organism>
<keyword evidence="15" id="KW-1185">Reference proteome</keyword>
<keyword evidence="9" id="KW-0378">Hydrolase</keyword>
<evidence type="ECO:0000256" key="10">
    <source>
        <dbReference type="ARBA" id="ARBA00022833"/>
    </source>
</evidence>
<evidence type="ECO:0000256" key="5">
    <source>
        <dbReference type="ARBA" id="ARBA00022694"/>
    </source>
</evidence>
<dbReference type="Proteomes" id="UP000325113">
    <property type="component" value="Unassembled WGS sequence"/>
</dbReference>
<dbReference type="EC" id="3.1.26.11" evidence="4"/>
<dbReference type="EMBL" id="HBET01007080">
    <property type="protein sequence ID" value="CAD8560462.1"/>
    <property type="molecule type" value="Transcribed_RNA"/>
</dbReference>
<dbReference type="GO" id="GO:0005739">
    <property type="term" value="C:mitochondrion"/>
    <property type="evidence" value="ECO:0007669"/>
    <property type="project" value="TreeGrafter"/>
</dbReference>
<dbReference type="EMBL" id="VLTM01000034">
    <property type="protein sequence ID" value="KAA0161604.1"/>
    <property type="molecule type" value="Genomic_DNA"/>
</dbReference>
<reference evidence="12" key="2">
    <citation type="submission" date="2021-01" db="EMBL/GenBank/DDBJ databases">
        <authorList>
            <person name="Corre E."/>
            <person name="Pelletier E."/>
            <person name="Niang G."/>
            <person name="Scheremetjew M."/>
            <person name="Finn R."/>
            <person name="Kale V."/>
            <person name="Holt S."/>
            <person name="Cochrane G."/>
            <person name="Meng A."/>
            <person name="Brown T."/>
            <person name="Cohen L."/>
        </authorList>
    </citation>
    <scope>NUCLEOTIDE SEQUENCE</scope>
    <source>
        <strain evidence="12">E4-10</strain>
    </source>
</reference>
<gene>
    <name evidence="12" type="ORF">CROE0942_LOCUS4798</name>
    <name evidence="13" type="ORF">FNF29_02283</name>
    <name evidence="14" type="ORF">FNF31_03718</name>
</gene>
<keyword evidence="6" id="KW-0540">Nuclease</keyword>
<dbReference type="OMA" id="HIDHHMG"/>
<evidence type="ECO:0000313" key="16">
    <source>
        <dbReference type="Proteomes" id="UP000325113"/>
    </source>
</evidence>
<keyword evidence="5" id="KW-0819">tRNA processing</keyword>
<dbReference type="Proteomes" id="UP000323011">
    <property type="component" value="Unassembled WGS sequence"/>
</dbReference>
<comment type="cofactor">
    <cofactor evidence="2">
        <name>Zn(2+)</name>
        <dbReference type="ChEBI" id="CHEBI:29105"/>
    </cofactor>
</comment>
<evidence type="ECO:0000256" key="2">
    <source>
        <dbReference type="ARBA" id="ARBA00001947"/>
    </source>
</evidence>
<feature type="domain" description="Metallo-beta-lactamase" evidence="11">
    <location>
        <begin position="2"/>
        <end position="214"/>
    </location>
</feature>
<dbReference type="PANTHER" id="PTHR12553:SF49">
    <property type="entry name" value="ZINC PHOSPHODIESTERASE ELAC PROTEIN 2"/>
    <property type="match status" value="1"/>
</dbReference>
<evidence type="ECO:0000256" key="7">
    <source>
        <dbReference type="ARBA" id="ARBA00022723"/>
    </source>
</evidence>